<evidence type="ECO:0000313" key="1">
    <source>
        <dbReference type="EMBL" id="GAF81879.1"/>
    </source>
</evidence>
<protein>
    <submittedName>
        <fullName evidence="1">Uncharacterized protein</fullName>
    </submittedName>
</protein>
<feature type="non-terminal residue" evidence="1">
    <location>
        <position position="396"/>
    </location>
</feature>
<accession>X0SLH3</accession>
<dbReference type="EMBL" id="BARS01007347">
    <property type="protein sequence ID" value="GAF81879.1"/>
    <property type="molecule type" value="Genomic_DNA"/>
</dbReference>
<gene>
    <name evidence="1" type="ORF">S01H1_14157</name>
</gene>
<organism evidence="1">
    <name type="scientific">marine sediment metagenome</name>
    <dbReference type="NCBI Taxonomy" id="412755"/>
    <lineage>
        <taxon>unclassified sequences</taxon>
        <taxon>metagenomes</taxon>
        <taxon>ecological metagenomes</taxon>
    </lineage>
</organism>
<feature type="non-terminal residue" evidence="1">
    <location>
        <position position="1"/>
    </location>
</feature>
<name>X0SLH3_9ZZZZ</name>
<proteinExistence type="predicted"/>
<dbReference type="AlphaFoldDB" id="X0SLH3"/>
<reference evidence="1" key="1">
    <citation type="journal article" date="2014" name="Front. Microbiol.">
        <title>High frequency of phylogenetically diverse reductive dehalogenase-homologous genes in deep subseafloor sedimentary metagenomes.</title>
        <authorList>
            <person name="Kawai M."/>
            <person name="Futagami T."/>
            <person name="Toyoda A."/>
            <person name="Takaki Y."/>
            <person name="Nishi S."/>
            <person name="Hori S."/>
            <person name="Arai W."/>
            <person name="Tsubouchi T."/>
            <person name="Morono Y."/>
            <person name="Uchiyama I."/>
            <person name="Ito T."/>
            <person name="Fujiyama A."/>
            <person name="Inagaki F."/>
            <person name="Takami H."/>
        </authorList>
    </citation>
    <scope>NUCLEOTIDE SEQUENCE</scope>
    <source>
        <strain evidence="1">Expedition CK06-06</strain>
    </source>
</reference>
<sequence>SEGEYVYLSATSSNDACISTADIVCARFYNASADTGGSDDYTGLFTANTFDVTCPDVNFGGSCQLNLSTGTWFCDGSFDLSGITLANITESTSTIEMTANATSIVGSSSGAIQIFNITFKTGVSLTYNEDIRSGGSVIIEVGASLTIANTQVWSESPYFSTGPNTVDGTLHINPGISLRDKCGWTFGASSTLSGNSLENRANVVTTHDFIVTAGATISITTIRLTFEQNKSYTVTPFISTSNVTYAGTVSTPTIIFAAGTGAYADLTFETNDDASFDCSNNPDIGISGDFTIDAFTTGSYTKGTGTFTFNGSGTQTITTNGSDIENVDVDKSAGVCTQLDDMTCTSLTVSGAAGATFGPNTFDIYTGDVTLSSGIISSGIGSVWNINGNFDSSTLD</sequence>
<comment type="caution">
    <text evidence="1">The sequence shown here is derived from an EMBL/GenBank/DDBJ whole genome shotgun (WGS) entry which is preliminary data.</text>
</comment>